<dbReference type="Pfam" id="PF26337">
    <property type="entry name" value="Gtf3_C"/>
    <property type="match status" value="1"/>
</dbReference>
<dbReference type="OrthoDB" id="1334795at2"/>
<name>A0A227PFP1_9FLAO</name>
<proteinExistence type="predicted"/>
<evidence type="ECO:0000313" key="4">
    <source>
        <dbReference type="Proteomes" id="UP000214684"/>
    </source>
</evidence>
<dbReference type="SUPFAM" id="SSF53756">
    <property type="entry name" value="UDP-Glycosyltransferase/glycogen phosphorylase"/>
    <property type="match status" value="1"/>
</dbReference>
<feature type="transmembrane region" description="Helical" evidence="1">
    <location>
        <begin position="74"/>
        <end position="96"/>
    </location>
</feature>
<keyword evidence="4" id="KW-1185">Reference proteome</keyword>
<dbReference type="InterPro" id="IPR058592">
    <property type="entry name" value="Gtf3_C"/>
</dbReference>
<evidence type="ECO:0000313" key="3">
    <source>
        <dbReference type="EMBL" id="OXG08761.1"/>
    </source>
</evidence>
<organism evidence="3 4">
    <name type="scientific">Flavobacterium araucananum</name>
    <dbReference type="NCBI Taxonomy" id="946678"/>
    <lineage>
        <taxon>Bacteria</taxon>
        <taxon>Pseudomonadati</taxon>
        <taxon>Bacteroidota</taxon>
        <taxon>Flavobacteriia</taxon>
        <taxon>Flavobacteriales</taxon>
        <taxon>Flavobacteriaceae</taxon>
        <taxon>Flavobacterium</taxon>
    </lineage>
</organism>
<comment type="caution">
    <text evidence="3">The sequence shown here is derived from an EMBL/GenBank/DDBJ whole genome shotgun (WGS) entry which is preliminary data.</text>
</comment>
<protein>
    <recommendedName>
        <fullName evidence="2">Glucosyltransferase 3-like C-terminal domain-containing protein</fullName>
    </recommendedName>
</protein>
<dbReference type="Proteomes" id="UP000214684">
    <property type="component" value="Unassembled WGS sequence"/>
</dbReference>
<sequence>MKKQNYYFGYQTGSVNEGGMARNNAFMCYFEKKKFKVYNLYHKSIFIRLFKLLMVLGLFLKLKKKKIVIHQGTLLLMFPIVFFRYSFFSKLVFALLQYVSKQNKFIIEVNDLPYEQSIDLGLPVNHIYKFFQERLFSLKEANFIFASNEMKKFIQKEYNLAEHKIQTVINGGPELIKSNFKRDCLDWLQSENLKYVYAGTLNEGRDIEAMINLFFNIPDSLLILIGPQGEWINKIKLSDNVKYLGDFQENEAHYLVSKCDVGLVPYDESKFYYNLCYSTKVSFYITAGIPILSTRLKEMVFIFKNKEMIIFDTISKWENIIQSLTKEHIFTMKKNVIIEKQNYYWEALLNRLQI</sequence>
<dbReference type="Gene3D" id="3.40.50.2000">
    <property type="entry name" value="Glycogen Phosphorylase B"/>
    <property type="match status" value="1"/>
</dbReference>
<dbReference type="AlphaFoldDB" id="A0A227PFP1"/>
<evidence type="ECO:0000256" key="1">
    <source>
        <dbReference type="SAM" id="Phobius"/>
    </source>
</evidence>
<gene>
    <name evidence="3" type="ORF">B0A64_04870</name>
</gene>
<feature type="domain" description="Glucosyltransferase 3-like C-terminal" evidence="2">
    <location>
        <begin position="232"/>
        <end position="336"/>
    </location>
</feature>
<keyword evidence="1" id="KW-0812">Transmembrane</keyword>
<accession>A0A227PFP1</accession>
<keyword evidence="1" id="KW-0472">Membrane</keyword>
<dbReference type="EMBL" id="MUGS01000005">
    <property type="protein sequence ID" value="OXG08761.1"/>
    <property type="molecule type" value="Genomic_DNA"/>
</dbReference>
<evidence type="ECO:0000259" key="2">
    <source>
        <dbReference type="Pfam" id="PF26337"/>
    </source>
</evidence>
<keyword evidence="1" id="KW-1133">Transmembrane helix</keyword>
<reference evidence="3 4" key="1">
    <citation type="submission" date="2016-11" db="EMBL/GenBank/DDBJ databases">
        <title>Whole genomes of Flavobacteriaceae.</title>
        <authorList>
            <person name="Stine C."/>
            <person name="Li C."/>
            <person name="Tadesse D."/>
        </authorList>
    </citation>
    <scope>NUCLEOTIDE SEQUENCE [LARGE SCALE GENOMIC DNA]</scope>
    <source>
        <strain evidence="3 4">DSM 24704</strain>
    </source>
</reference>
<dbReference type="RefSeq" id="WP_089478400.1">
    <property type="nucleotide sequence ID" value="NZ_MUGS01000005.1"/>
</dbReference>
<feature type="transmembrane region" description="Helical" evidence="1">
    <location>
        <begin position="45"/>
        <end position="62"/>
    </location>
</feature>